<reference evidence="1 2" key="1">
    <citation type="submission" date="2015-09" db="EMBL/GenBank/DDBJ databases">
        <title>Genome announcement of multiple Pseudomonas syringae strains.</title>
        <authorList>
            <person name="Thakur S."/>
            <person name="Wang P.W."/>
            <person name="Gong Y."/>
            <person name="Weir B.S."/>
            <person name="Guttman D.S."/>
        </authorList>
    </citation>
    <scope>NUCLEOTIDE SEQUENCE [LARGE SCALE GENOMIC DNA]</scope>
    <source>
        <strain evidence="1 2">ICMP17001</strain>
    </source>
</reference>
<evidence type="ECO:0000313" key="1">
    <source>
        <dbReference type="EMBL" id="KPX04541.1"/>
    </source>
</evidence>
<protein>
    <submittedName>
        <fullName evidence="1">MucA</fullName>
    </submittedName>
</protein>
<comment type="caution">
    <text evidence="1">The sequence shown here is derived from an EMBL/GenBank/DDBJ whole genome shotgun (WGS) entry which is preliminary data.</text>
</comment>
<feature type="non-terminal residue" evidence="1">
    <location>
        <position position="1"/>
    </location>
</feature>
<organism evidence="1 2">
    <name type="scientific">Pseudomonas syringae pv. coryli</name>
    <dbReference type="NCBI Taxonomy" id="317659"/>
    <lineage>
        <taxon>Bacteria</taxon>
        <taxon>Pseudomonadati</taxon>
        <taxon>Pseudomonadota</taxon>
        <taxon>Gammaproteobacteria</taxon>
        <taxon>Pseudomonadales</taxon>
        <taxon>Pseudomonadaceae</taxon>
        <taxon>Pseudomonas</taxon>
    </lineage>
</organism>
<accession>A0A0P9PW30</accession>
<name>A0A0P9PW30_9PSED</name>
<keyword evidence="2" id="KW-1185">Reference proteome</keyword>
<dbReference type="PATRIC" id="fig|317659.3.peg.143"/>
<dbReference type="AlphaFoldDB" id="A0A0P9PW30"/>
<sequence>PMANGVLQGGGQGDQRLPGYLRQHAQEAALKGTESALPYARAASLENR</sequence>
<dbReference type="Proteomes" id="UP000051335">
    <property type="component" value="Unassembled WGS sequence"/>
</dbReference>
<dbReference type="EMBL" id="LJQC01000277">
    <property type="protein sequence ID" value="KPX04541.1"/>
    <property type="molecule type" value="Genomic_DNA"/>
</dbReference>
<proteinExistence type="predicted"/>
<gene>
    <name evidence="1" type="ORF">ALO75_04043</name>
</gene>
<evidence type="ECO:0000313" key="2">
    <source>
        <dbReference type="Proteomes" id="UP000051335"/>
    </source>
</evidence>